<dbReference type="RefSeq" id="WP_006830405.1">
    <property type="nucleotide sequence ID" value="NZ_AJYB01000035.1"/>
</dbReference>
<dbReference type="EMBL" id="CP016534">
    <property type="protein sequence ID" value="ANU10148.1"/>
    <property type="molecule type" value="Genomic_DNA"/>
</dbReference>
<dbReference type="AlphaFoldDB" id="A0A1C7DFE4"/>
<reference evidence="6" key="2">
    <citation type="submission" date="2016-07" db="EMBL/GenBank/DDBJ databases">
        <authorList>
            <person name="See-Too W.S."/>
        </authorList>
    </citation>
    <scope>NUCLEOTIDE SEQUENCE [LARGE SCALE GENOMIC DNA]</scope>
    <source>
        <strain evidence="6">DSM 14505</strain>
    </source>
</reference>
<gene>
    <name evidence="4" type="ORF">A1A1_12177</name>
    <name evidence="3" type="ORF">BBH88_07450</name>
</gene>
<protein>
    <submittedName>
        <fullName evidence="4">Integral inner membrane protein</fullName>
    </submittedName>
</protein>
<keyword evidence="1" id="KW-0812">Transmembrane</keyword>
<sequence>MKTKYIPVILWGLCILLATNNYNFQSLLFAQEIDFHIRLFPDLSDLFITSDIHLDSKTYVFQKIGHALSFGILFLIVAKTINDDGKAIILCSLFAFFTEVLQLFFERSGRISDVLIDIGGVYLAYRLSIYVKEQGGLSPAFWKTVQKIAGVLADDKPR</sequence>
<dbReference type="NCBIfam" id="NF037970">
    <property type="entry name" value="vanZ_1"/>
    <property type="match status" value="1"/>
</dbReference>
<evidence type="ECO:0000313" key="5">
    <source>
        <dbReference type="Proteomes" id="UP000004725"/>
    </source>
</evidence>
<feature type="transmembrane region" description="Helical" evidence="1">
    <location>
        <begin position="87"/>
        <end position="105"/>
    </location>
</feature>
<evidence type="ECO:0000313" key="6">
    <source>
        <dbReference type="Proteomes" id="UP000092661"/>
    </source>
</evidence>
<name>A0A1C7DFE4_9BACL</name>
<dbReference type="Proteomes" id="UP000004725">
    <property type="component" value="Unassembled WGS sequence"/>
</dbReference>
<keyword evidence="1" id="KW-1133">Transmembrane helix</keyword>
<accession>A0A1C7DFE4</accession>
<feature type="domain" description="VanZ-like" evidence="2">
    <location>
        <begin position="11"/>
        <end position="127"/>
    </location>
</feature>
<evidence type="ECO:0000313" key="4">
    <source>
        <dbReference type="EMBL" id="EIM06209.1"/>
    </source>
</evidence>
<dbReference type="Proteomes" id="UP000092661">
    <property type="component" value="Chromosome"/>
</dbReference>
<organism evidence="4 5">
    <name type="scientific">Planococcus antarcticus DSM 14505</name>
    <dbReference type="NCBI Taxonomy" id="1185653"/>
    <lineage>
        <taxon>Bacteria</taxon>
        <taxon>Bacillati</taxon>
        <taxon>Bacillota</taxon>
        <taxon>Bacilli</taxon>
        <taxon>Bacillales</taxon>
        <taxon>Caryophanaceae</taxon>
        <taxon>Planococcus</taxon>
    </lineage>
</organism>
<keyword evidence="1" id="KW-0472">Membrane</keyword>
<evidence type="ECO:0000313" key="3">
    <source>
        <dbReference type="EMBL" id="ANU10148.1"/>
    </source>
</evidence>
<dbReference type="KEGG" id="pana:BBH88_07450"/>
<keyword evidence="6" id="KW-1185">Reference proteome</keyword>
<reference evidence="3" key="3">
    <citation type="submission" date="2016-10" db="EMBL/GenBank/DDBJ databases">
        <authorList>
            <person name="See-Too W.S."/>
        </authorList>
    </citation>
    <scope>NUCLEOTIDE SEQUENCE</scope>
    <source>
        <strain evidence="3">DSM 14505</strain>
    </source>
</reference>
<dbReference type="InterPro" id="IPR006976">
    <property type="entry name" value="VanZ-like"/>
</dbReference>
<evidence type="ECO:0000259" key="2">
    <source>
        <dbReference type="Pfam" id="PF04892"/>
    </source>
</evidence>
<dbReference type="Pfam" id="PF04892">
    <property type="entry name" value="VanZ"/>
    <property type="match status" value="1"/>
</dbReference>
<dbReference type="eggNOG" id="ENOG503303W">
    <property type="taxonomic scope" value="Bacteria"/>
</dbReference>
<feature type="transmembrane region" description="Helical" evidence="1">
    <location>
        <begin position="59"/>
        <end position="78"/>
    </location>
</feature>
<reference evidence="4 5" key="1">
    <citation type="journal article" date="2012" name="J. Bacteriol.">
        <title>Genome Sequence of the Antarctic Psychrophile Bacterium Planococcus antarcticus DSM 14505.</title>
        <authorList>
            <person name="Margolles A."/>
            <person name="Gueimonde M."/>
            <person name="Sanchez B."/>
        </authorList>
    </citation>
    <scope>NUCLEOTIDE SEQUENCE [LARGE SCALE GENOMIC DNA]</scope>
    <source>
        <strain evidence="4 5">DSM 14505</strain>
    </source>
</reference>
<dbReference type="OrthoDB" id="2659829at2"/>
<proteinExistence type="predicted"/>
<dbReference type="EMBL" id="AJYB01000035">
    <property type="protein sequence ID" value="EIM06209.1"/>
    <property type="molecule type" value="Genomic_DNA"/>
</dbReference>
<evidence type="ECO:0000256" key="1">
    <source>
        <dbReference type="SAM" id="Phobius"/>
    </source>
</evidence>